<comment type="similarity">
    <text evidence="3">Belongs to the CheD family.</text>
</comment>
<keyword evidence="5" id="KW-1185">Reference proteome</keyword>
<dbReference type="RefSeq" id="WP_092372886.1">
    <property type="nucleotide sequence ID" value="NZ_FORX01000003.1"/>
</dbReference>
<dbReference type="PANTHER" id="PTHR35147">
    <property type="entry name" value="CHEMORECEPTOR GLUTAMINE DEAMIDASE CHED-RELATED"/>
    <property type="match status" value="1"/>
</dbReference>
<evidence type="ECO:0000256" key="2">
    <source>
        <dbReference type="ARBA" id="ARBA00022801"/>
    </source>
</evidence>
<reference evidence="5" key="1">
    <citation type="submission" date="2016-10" db="EMBL/GenBank/DDBJ databases">
        <authorList>
            <person name="Varghese N."/>
            <person name="Submissions S."/>
        </authorList>
    </citation>
    <scope>NUCLEOTIDE SEQUENCE [LARGE SCALE GENOMIC DNA]</scope>
    <source>
        <strain evidence="5">DSM 5918</strain>
    </source>
</reference>
<dbReference type="GO" id="GO:0006935">
    <property type="term" value="P:chemotaxis"/>
    <property type="evidence" value="ECO:0007669"/>
    <property type="project" value="UniProtKB-UniRule"/>
</dbReference>
<accession>A0A1I3R334</accession>
<name>A0A1I3R334_9BACT</name>
<dbReference type="AlphaFoldDB" id="A0A1I3R334"/>
<dbReference type="HAMAP" id="MF_01440">
    <property type="entry name" value="CheD"/>
    <property type="match status" value="1"/>
</dbReference>
<gene>
    <name evidence="3" type="primary">cheD</name>
    <name evidence="4" type="ORF">SAMN04488082_10317</name>
</gene>
<dbReference type="SUPFAM" id="SSF64438">
    <property type="entry name" value="CNF1/YfiH-like putative cysteine hydrolases"/>
    <property type="match status" value="1"/>
</dbReference>
<dbReference type="OrthoDB" id="9807202at2"/>
<evidence type="ECO:0000256" key="1">
    <source>
        <dbReference type="ARBA" id="ARBA00022500"/>
    </source>
</evidence>
<sequence>MEKNTRNKRKFPIQVYEGLKDCQDLFHKYLMIAQGGIYTAPTLVQTVLGSCVSVTMYCSKRRWGGIFHALLPSAGNFPNNKSHSDPYRFVDSAIWTLLRDFSKSGISASSLECKVFGGASPLNHHCNSSAGNRNVQVAMEVLAEAGATVAASSVGGTGGRKIFFRTDTGMVLQKRFSVTSCRDCKE</sequence>
<proteinExistence type="inferred from homology"/>
<evidence type="ECO:0000313" key="4">
    <source>
        <dbReference type="EMBL" id="SFJ40964.1"/>
    </source>
</evidence>
<dbReference type="EMBL" id="FORX01000003">
    <property type="protein sequence ID" value="SFJ40964.1"/>
    <property type="molecule type" value="Genomic_DNA"/>
</dbReference>
<protein>
    <recommendedName>
        <fullName evidence="3">Probable chemoreceptor glutamine deamidase CheD</fullName>
        <ecNumber evidence="3">3.5.1.44</ecNumber>
    </recommendedName>
</protein>
<comment type="function">
    <text evidence="3">Probably deamidates glutamine residues to glutamate on methyl-accepting chemotaxis receptors (MCPs), playing an important role in chemotaxis.</text>
</comment>
<evidence type="ECO:0000313" key="5">
    <source>
        <dbReference type="Proteomes" id="UP000198635"/>
    </source>
</evidence>
<comment type="catalytic activity">
    <reaction evidence="3">
        <text>L-glutaminyl-[protein] + H2O = L-glutamyl-[protein] + NH4(+)</text>
        <dbReference type="Rhea" id="RHEA:16441"/>
        <dbReference type="Rhea" id="RHEA-COMP:10207"/>
        <dbReference type="Rhea" id="RHEA-COMP:10208"/>
        <dbReference type="ChEBI" id="CHEBI:15377"/>
        <dbReference type="ChEBI" id="CHEBI:28938"/>
        <dbReference type="ChEBI" id="CHEBI:29973"/>
        <dbReference type="ChEBI" id="CHEBI:30011"/>
        <dbReference type="EC" id="3.5.1.44"/>
    </reaction>
</comment>
<dbReference type="Gene3D" id="3.30.1330.200">
    <property type="match status" value="1"/>
</dbReference>
<dbReference type="InterPro" id="IPR005659">
    <property type="entry name" value="Chemorcpt_Glu_NH3ase_CheD"/>
</dbReference>
<evidence type="ECO:0000256" key="3">
    <source>
        <dbReference type="HAMAP-Rule" id="MF_01440"/>
    </source>
</evidence>
<dbReference type="InterPro" id="IPR038592">
    <property type="entry name" value="CheD-like_sf"/>
</dbReference>
<dbReference type="STRING" id="52560.SAMN04488082_10317"/>
<dbReference type="InterPro" id="IPR011324">
    <property type="entry name" value="Cytotoxic_necrot_fac-like_cat"/>
</dbReference>
<organism evidence="4 5">
    <name type="scientific">Desulfomicrobium apsheronum</name>
    <dbReference type="NCBI Taxonomy" id="52560"/>
    <lineage>
        <taxon>Bacteria</taxon>
        <taxon>Pseudomonadati</taxon>
        <taxon>Thermodesulfobacteriota</taxon>
        <taxon>Desulfovibrionia</taxon>
        <taxon>Desulfovibrionales</taxon>
        <taxon>Desulfomicrobiaceae</taxon>
        <taxon>Desulfomicrobium</taxon>
    </lineage>
</organism>
<dbReference type="PANTHER" id="PTHR35147:SF1">
    <property type="entry name" value="CHEMORECEPTOR GLUTAMINE DEAMIDASE CHED-RELATED"/>
    <property type="match status" value="1"/>
</dbReference>
<keyword evidence="1 3" id="KW-0145">Chemotaxis</keyword>
<keyword evidence="2 3" id="KW-0378">Hydrolase</keyword>
<dbReference type="Proteomes" id="UP000198635">
    <property type="component" value="Unassembled WGS sequence"/>
</dbReference>
<dbReference type="CDD" id="cd16352">
    <property type="entry name" value="CheD"/>
    <property type="match status" value="1"/>
</dbReference>
<dbReference type="Pfam" id="PF03975">
    <property type="entry name" value="CheD"/>
    <property type="match status" value="1"/>
</dbReference>
<dbReference type="EC" id="3.5.1.44" evidence="3"/>
<dbReference type="GO" id="GO:0050568">
    <property type="term" value="F:protein-glutamine glutaminase activity"/>
    <property type="evidence" value="ECO:0007669"/>
    <property type="project" value="UniProtKB-UniRule"/>
</dbReference>